<dbReference type="VEuPathDB" id="TriTrypDB:TM35_000761110"/>
<evidence type="ECO:0000256" key="1">
    <source>
        <dbReference type="SAM" id="MobiDB-lite"/>
    </source>
</evidence>
<evidence type="ECO:0008006" key="5">
    <source>
        <dbReference type="Google" id="ProtNLM"/>
    </source>
</evidence>
<keyword evidence="4" id="KW-1185">Reference proteome</keyword>
<gene>
    <name evidence="3" type="ORF">TM35_000761110</name>
</gene>
<protein>
    <recommendedName>
        <fullName evidence="5">Mucin-associated surface protein (MASP)</fullName>
    </recommendedName>
</protein>
<feature type="compositionally biased region" description="Polar residues" evidence="1">
    <location>
        <begin position="42"/>
        <end position="55"/>
    </location>
</feature>
<feature type="compositionally biased region" description="Low complexity" evidence="1">
    <location>
        <begin position="183"/>
        <end position="200"/>
    </location>
</feature>
<feature type="compositionally biased region" description="Pro residues" evidence="1">
    <location>
        <begin position="26"/>
        <end position="36"/>
    </location>
</feature>
<accession>A0A1X0NFN5</accession>
<dbReference type="RefSeq" id="XP_028877394.1">
    <property type="nucleotide sequence ID" value="XM_029031319.1"/>
</dbReference>
<comment type="caution">
    <text evidence="3">The sequence shown here is derived from an EMBL/GenBank/DDBJ whole genome shotgun (WGS) entry which is preliminary data.</text>
</comment>
<feature type="chain" id="PRO_5013253179" description="Mucin-associated surface protein (MASP)" evidence="2">
    <location>
        <begin position="24"/>
        <end position="262"/>
    </location>
</feature>
<dbReference type="Proteomes" id="UP000192257">
    <property type="component" value="Unassembled WGS sequence"/>
</dbReference>
<evidence type="ECO:0000313" key="4">
    <source>
        <dbReference type="Proteomes" id="UP000192257"/>
    </source>
</evidence>
<feature type="region of interest" description="Disordered" evidence="1">
    <location>
        <begin position="26"/>
        <end position="262"/>
    </location>
</feature>
<feature type="compositionally biased region" description="Basic and acidic residues" evidence="1">
    <location>
        <begin position="94"/>
        <end position="109"/>
    </location>
</feature>
<dbReference type="EMBL" id="NBCO01000076">
    <property type="protein sequence ID" value="ORC83166.1"/>
    <property type="molecule type" value="Genomic_DNA"/>
</dbReference>
<feature type="compositionally biased region" description="Polar residues" evidence="1">
    <location>
        <begin position="149"/>
        <end position="167"/>
    </location>
</feature>
<feature type="compositionally biased region" description="Polar residues" evidence="1">
    <location>
        <begin position="229"/>
        <end position="262"/>
    </location>
</feature>
<evidence type="ECO:0000256" key="2">
    <source>
        <dbReference type="SAM" id="SignalP"/>
    </source>
</evidence>
<sequence length="262" mass="26229">MFRPLFCFLTLLVSVAFVCVAAANGPPPPPPPPPLPGGGTCTSGTTDSKCNTGGSISEVLLPDCVNAPGTDGCPPTNRENENRCSEDSDPPCPEPRKEPGSPALEERSTKGLVHGSQSPSDEIAAERSASFSKKNQPGAGPPSEVAGSDRSNQPLPTAQNPGLTTPEQTRHLSVASSPQSTLSDAVAGSASGVQGGTSSSKPFTSTTAAEGSGEVPSPGESQNRDSLSRESGSPATTSPNGSDTLSDGGNSTATTVNGSTPT</sequence>
<organism evidence="3 4">
    <name type="scientific">Trypanosoma theileri</name>
    <dbReference type="NCBI Taxonomy" id="67003"/>
    <lineage>
        <taxon>Eukaryota</taxon>
        <taxon>Discoba</taxon>
        <taxon>Euglenozoa</taxon>
        <taxon>Kinetoplastea</taxon>
        <taxon>Metakinetoplastina</taxon>
        <taxon>Trypanosomatida</taxon>
        <taxon>Trypanosomatidae</taxon>
        <taxon>Trypanosoma</taxon>
    </lineage>
</organism>
<feature type="signal peptide" evidence="2">
    <location>
        <begin position="1"/>
        <end position="23"/>
    </location>
</feature>
<dbReference type="GeneID" id="39991099"/>
<reference evidence="3 4" key="1">
    <citation type="submission" date="2017-03" db="EMBL/GenBank/DDBJ databases">
        <title>An alternative strategy for trypanosome survival in the mammalian bloodstream revealed through genome and transcriptome analysis of the ubiquitous bovine parasite Trypanosoma (Megatrypanum) theileri.</title>
        <authorList>
            <person name="Kelly S."/>
            <person name="Ivens A."/>
            <person name="Mott A."/>
            <person name="O'Neill E."/>
            <person name="Emms D."/>
            <person name="Macleod O."/>
            <person name="Voorheis P."/>
            <person name="Matthews J."/>
            <person name="Matthews K."/>
            <person name="Carrington M."/>
        </authorList>
    </citation>
    <scope>NUCLEOTIDE SEQUENCE [LARGE SCALE GENOMIC DNA]</scope>
    <source>
        <strain evidence="3">Edinburgh</strain>
    </source>
</reference>
<proteinExistence type="predicted"/>
<keyword evidence="2" id="KW-0732">Signal</keyword>
<evidence type="ECO:0000313" key="3">
    <source>
        <dbReference type="EMBL" id="ORC83166.1"/>
    </source>
</evidence>
<name>A0A1X0NFN5_9TRYP</name>
<dbReference type="AlphaFoldDB" id="A0A1X0NFN5"/>